<dbReference type="Proteomes" id="UP000307440">
    <property type="component" value="Unassembled WGS sequence"/>
</dbReference>
<feature type="region of interest" description="Disordered" evidence="1">
    <location>
        <begin position="88"/>
        <end position="112"/>
    </location>
</feature>
<proteinExistence type="predicted"/>
<evidence type="ECO:0000313" key="3">
    <source>
        <dbReference type="Proteomes" id="UP000307440"/>
    </source>
</evidence>
<dbReference type="EMBL" id="ML210161">
    <property type="protein sequence ID" value="TFK27823.1"/>
    <property type="molecule type" value="Genomic_DNA"/>
</dbReference>
<feature type="compositionally biased region" description="Basic and acidic residues" evidence="1">
    <location>
        <begin position="93"/>
        <end position="104"/>
    </location>
</feature>
<evidence type="ECO:0000256" key="1">
    <source>
        <dbReference type="SAM" id="MobiDB-lite"/>
    </source>
</evidence>
<accession>A0A5C3L5J7</accession>
<gene>
    <name evidence="2" type="ORF">FA15DRAFT_666055</name>
</gene>
<protein>
    <submittedName>
        <fullName evidence="2">Uncharacterized protein</fullName>
    </submittedName>
</protein>
<reference evidence="2 3" key="1">
    <citation type="journal article" date="2019" name="Nat. Ecol. Evol.">
        <title>Megaphylogeny resolves global patterns of mushroom evolution.</title>
        <authorList>
            <person name="Varga T."/>
            <person name="Krizsan K."/>
            <person name="Foldi C."/>
            <person name="Dima B."/>
            <person name="Sanchez-Garcia M."/>
            <person name="Sanchez-Ramirez S."/>
            <person name="Szollosi G.J."/>
            <person name="Szarkandi J.G."/>
            <person name="Papp V."/>
            <person name="Albert L."/>
            <person name="Andreopoulos W."/>
            <person name="Angelini C."/>
            <person name="Antonin V."/>
            <person name="Barry K.W."/>
            <person name="Bougher N.L."/>
            <person name="Buchanan P."/>
            <person name="Buyck B."/>
            <person name="Bense V."/>
            <person name="Catcheside P."/>
            <person name="Chovatia M."/>
            <person name="Cooper J."/>
            <person name="Damon W."/>
            <person name="Desjardin D."/>
            <person name="Finy P."/>
            <person name="Geml J."/>
            <person name="Haridas S."/>
            <person name="Hughes K."/>
            <person name="Justo A."/>
            <person name="Karasinski D."/>
            <person name="Kautmanova I."/>
            <person name="Kiss B."/>
            <person name="Kocsube S."/>
            <person name="Kotiranta H."/>
            <person name="LaButti K.M."/>
            <person name="Lechner B.E."/>
            <person name="Liimatainen K."/>
            <person name="Lipzen A."/>
            <person name="Lukacs Z."/>
            <person name="Mihaltcheva S."/>
            <person name="Morgado L.N."/>
            <person name="Niskanen T."/>
            <person name="Noordeloos M.E."/>
            <person name="Ohm R.A."/>
            <person name="Ortiz-Santana B."/>
            <person name="Ovrebo C."/>
            <person name="Racz N."/>
            <person name="Riley R."/>
            <person name="Savchenko A."/>
            <person name="Shiryaev A."/>
            <person name="Soop K."/>
            <person name="Spirin V."/>
            <person name="Szebenyi C."/>
            <person name="Tomsovsky M."/>
            <person name="Tulloss R.E."/>
            <person name="Uehling J."/>
            <person name="Grigoriev I.V."/>
            <person name="Vagvolgyi C."/>
            <person name="Papp T."/>
            <person name="Martin F.M."/>
            <person name="Miettinen O."/>
            <person name="Hibbett D.S."/>
            <person name="Nagy L.G."/>
        </authorList>
    </citation>
    <scope>NUCLEOTIDE SEQUENCE [LARGE SCALE GENOMIC DNA]</scope>
    <source>
        <strain evidence="2 3">CBS 121175</strain>
    </source>
</reference>
<organism evidence="2 3">
    <name type="scientific">Coprinopsis marcescibilis</name>
    <name type="common">Agaric fungus</name>
    <name type="synonym">Psathyrella marcescibilis</name>
    <dbReference type="NCBI Taxonomy" id="230819"/>
    <lineage>
        <taxon>Eukaryota</taxon>
        <taxon>Fungi</taxon>
        <taxon>Dikarya</taxon>
        <taxon>Basidiomycota</taxon>
        <taxon>Agaricomycotina</taxon>
        <taxon>Agaricomycetes</taxon>
        <taxon>Agaricomycetidae</taxon>
        <taxon>Agaricales</taxon>
        <taxon>Agaricineae</taxon>
        <taxon>Psathyrellaceae</taxon>
        <taxon>Coprinopsis</taxon>
    </lineage>
</organism>
<dbReference type="AlphaFoldDB" id="A0A5C3L5J7"/>
<evidence type="ECO:0000313" key="2">
    <source>
        <dbReference type="EMBL" id="TFK27823.1"/>
    </source>
</evidence>
<keyword evidence="3" id="KW-1185">Reference proteome</keyword>
<sequence length="250" mass="28027">MPPRLDKSPAKKPRPIGMMIYSSTSMPLAYGSGELSGLPSATFRRSSSSSSEINNIASISFPALPLQPSSPEPAVKPKSVHRLIRAFSNKSPKPNDHDINKNELPHLPPPKTSPFNRAFSFKKAVNRSRSISNVNEWVSAPLTNTALGKGSNVLRELEPLTPLTHEEQRNTRKHAFYFIPEMMDWDIHSDSGGYDLEGSYPESASSSISEFHIPELMYWKDIEKNPPSEGAPGSRMRNHLFDENLERRRF</sequence>
<name>A0A5C3L5J7_COPMA</name>